<reference evidence="1" key="1">
    <citation type="journal article" date="2023" name="Science">
        <title>Genome structures resolve the early diversification of teleost fishes.</title>
        <authorList>
            <person name="Parey E."/>
            <person name="Louis A."/>
            <person name="Montfort J."/>
            <person name="Bouchez O."/>
            <person name="Roques C."/>
            <person name="Iampietro C."/>
            <person name="Lluch J."/>
            <person name="Castinel A."/>
            <person name="Donnadieu C."/>
            <person name="Desvignes T."/>
            <person name="Floi Bucao C."/>
            <person name="Jouanno E."/>
            <person name="Wen M."/>
            <person name="Mejri S."/>
            <person name="Dirks R."/>
            <person name="Jansen H."/>
            <person name="Henkel C."/>
            <person name="Chen W.J."/>
            <person name="Zahm M."/>
            <person name="Cabau C."/>
            <person name="Klopp C."/>
            <person name="Thompson A.W."/>
            <person name="Robinson-Rechavi M."/>
            <person name="Braasch I."/>
            <person name="Lecointre G."/>
            <person name="Bobe J."/>
            <person name="Postlethwait J.H."/>
            <person name="Berthelot C."/>
            <person name="Roest Crollius H."/>
            <person name="Guiguen Y."/>
        </authorList>
    </citation>
    <scope>NUCLEOTIDE SEQUENCE</scope>
    <source>
        <strain evidence="1">WJC10195</strain>
    </source>
</reference>
<dbReference type="AlphaFoldDB" id="A0A9Q1FVS4"/>
<evidence type="ECO:0000313" key="1">
    <source>
        <dbReference type="EMBL" id="KAJ8368487.1"/>
    </source>
</evidence>
<name>A0A9Q1FVS4_SYNKA</name>
<keyword evidence="2" id="KW-1185">Reference proteome</keyword>
<evidence type="ECO:0000313" key="2">
    <source>
        <dbReference type="Proteomes" id="UP001152622"/>
    </source>
</evidence>
<gene>
    <name evidence="1" type="ORF">SKAU_G00085150</name>
</gene>
<protein>
    <submittedName>
        <fullName evidence="1">Uncharacterized protein</fullName>
    </submittedName>
</protein>
<sequence>MNVYRGGSYLWPLTRAFTWEDLVICTSDLLAELLEMAAEVYPDPGVDGNGWSTEDLDPCLGHIWQALDDSEEEESWDGLDGSPWCKWWATVGTVQGTCHKL</sequence>
<dbReference type="EMBL" id="JAINUF010000003">
    <property type="protein sequence ID" value="KAJ8368487.1"/>
    <property type="molecule type" value="Genomic_DNA"/>
</dbReference>
<proteinExistence type="predicted"/>
<dbReference type="Proteomes" id="UP001152622">
    <property type="component" value="Chromosome 3"/>
</dbReference>
<organism evidence="1 2">
    <name type="scientific">Synaphobranchus kaupii</name>
    <name type="common">Kaup's arrowtooth eel</name>
    <dbReference type="NCBI Taxonomy" id="118154"/>
    <lineage>
        <taxon>Eukaryota</taxon>
        <taxon>Metazoa</taxon>
        <taxon>Chordata</taxon>
        <taxon>Craniata</taxon>
        <taxon>Vertebrata</taxon>
        <taxon>Euteleostomi</taxon>
        <taxon>Actinopterygii</taxon>
        <taxon>Neopterygii</taxon>
        <taxon>Teleostei</taxon>
        <taxon>Anguilliformes</taxon>
        <taxon>Synaphobranchidae</taxon>
        <taxon>Synaphobranchus</taxon>
    </lineage>
</organism>
<comment type="caution">
    <text evidence="1">The sequence shown here is derived from an EMBL/GenBank/DDBJ whole genome shotgun (WGS) entry which is preliminary data.</text>
</comment>
<accession>A0A9Q1FVS4</accession>